<dbReference type="RefSeq" id="WP_044347250.1">
    <property type="nucleotide sequence ID" value="NZ_AZAC01000005.1"/>
</dbReference>
<dbReference type="EMBL" id="AZAC01000005">
    <property type="protein sequence ID" value="KIX15029.1"/>
    <property type="molecule type" value="Genomic_DNA"/>
</dbReference>
<comment type="caution">
    <text evidence="2">The sequence shown here is derived from an EMBL/GenBank/DDBJ whole genome shotgun (WGS) entry which is preliminary data.</text>
</comment>
<feature type="transmembrane region" description="Helical" evidence="1">
    <location>
        <begin position="7"/>
        <end position="25"/>
    </location>
</feature>
<dbReference type="AlphaFoldDB" id="A0A0D2JA74"/>
<reference evidence="2 3" key="1">
    <citation type="submission" date="2013-11" db="EMBL/GenBank/DDBJ databases">
        <title>Metagenomic analysis of a methanogenic consortium involved in long chain n-alkane degradation.</title>
        <authorList>
            <person name="Davidova I.A."/>
            <person name="Callaghan A.V."/>
            <person name="Wawrik B."/>
            <person name="Pruitt S."/>
            <person name="Marks C."/>
            <person name="Duncan K.E."/>
            <person name="Suflita J.M."/>
        </authorList>
    </citation>
    <scope>NUCLEOTIDE SEQUENCE [LARGE SCALE GENOMIC DNA]</scope>
    <source>
        <strain evidence="2 3">SPR</strain>
    </source>
</reference>
<organism evidence="2 3">
    <name type="scientific">Dethiosulfatarculus sandiegensis</name>
    <dbReference type="NCBI Taxonomy" id="1429043"/>
    <lineage>
        <taxon>Bacteria</taxon>
        <taxon>Pseudomonadati</taxon>
        <taxon>Thermodesulfobacteriota</taxon>
        <taxon>Desulfarculia</taxon>
        <taxon>Desulfarculales</taxon>
        <taxon>Desulfarculaceae</taxon>
        <taxon>Dethiosulfatarculus</taxon>
    </lineage>
</organism>
<evidence type="ECO:0000313" key="2">
    <source>
        <dbReference type="EMBL" id="KIX15029.1"/>
    </source>
</evidence>
<keyword evidence="1" id="KW-1133">Transmembrane helix</keyword>
<name>A0A0D2JA74_9BACT</name>
<proteinExistence type="predicted"/>
<evidence type="ECO:0000256" key="1">
    <source>
        <dbReference type="SAM" id="Phobius"/>
    </source>
</evidence>
<keyword evidence="1" id="KW-0472">Membrane</keyword>
<accession>A0A0D2JA74</accession>
<sequence>MAKFGSILKLAGLFLIVLFVGYLIFSPSTEELLASARDSSEVTKEYAPQIKHYCRWVDKINSRAVSSWEAMVSGLRNFEGGAISIDQLQGMVSKARYESGRAKDRFLKLDSQLPDGLSSELKALCRQINEFYFGAYRCRENAAESLSDFLEARDPDDRKEFKAMIGDAVFFARKAQADLLAAREKVGIN</sequence>
<keyword evidence="1" id="KW-0812">Transmembrane</keyword>
<evidence type="ECO:0000313" key="3">
    <source>
        <dbReference type="Proteomes" id="UP000032233"/>
    </source>
</evidence>
<keyword evidence="3" id="KW-1185">Reference proteome</keyword>
<dbReference type="Proteomes" id="UP000032233">
    <property type="component" value="Unassembled WGS sequence"/>
</dbReference>
<dbReference type="InParanoid" id="A0A0D2JA74"/>
<gene>
    <name evidence="2" type="ORF">X474_05650</name>
</gene>
<protein>
    <submittedName>
        <fullName evidence="2">Uncharacterized protein</fullName>
    </submittedName>
</protein>